<keyword evidence="11" id="KW-0407">Ion channel</keyword>
<evidence type="ECO:0000256" key="11">
    <source>
        <dbReference type="ARBA" id="ARBA00023303"/>
    </source>
</evidence>
<dbReference type="EMBL" id="JFHC01000137">
    <property type="protein sequence ID" value="KDR37796.1"/>
    <property type="molecule type" value="Genomic_DNA"/>
</dbReference>
<keyword evidence="3" id="KW-0813">Transport</keyword>
<keyword evidence="6" id="KW-0631">Potassium channel</keyword>
<keyword evidence="4" id="KW-0633">Potassium transport</keyword>
<feature type="transmembrane region" description="Helical" evidence="13">
    <location>
        <begin position="12"/>
        <end position="29"/>
    </location>
</feature>
<keyword evidence="9" id="KW-0406">Ion transport</keyword>
<gene>
    <name evidence="14" type="ORF">BG61_07075</name>
</gene>
<evidence type="ECO:0000256" key="3">
    <source>
        <dbReference type="ARBA" id="ARBA00022448"/>
    </source>
</evidence>
<evidence type="ECO:0000256" key="9">
    <source>
        <dbReference type="ARBA" id="ARBA00023065"/>
    </source>
</evidence>
<proteinExistence type="inferred from homology"/>
<accession>A0A069PKF8</accession>
<evidence type="ECO:0000256" key="13">
    <source>
        <dbReference type="SAM" id="Phobius"/>
    </source>
</evidence>
<dbReference type="Pfam" id="PF06736">
    <property type="entry name" value="TMEM175"/>
    <property type="match status" value="1"/>
</dbReference>
<evidence type="ECO:0000256" key="4">
    <source>
        <dbReference type="ARBA" id="ARBA00022538"/>
    </source>
</evidence>
<dbReference type="InterPro" id="IPR010617">
    <property type="entry name" value="TMEM175-like"/>
</dbReference>
<dbReference type="RefSeq" id="WP_035936233.1">
    <property type="nucleotide sequence ID" value="NZ_CADFFX010000009.1"/>
</dbReference>
<dbReference type="GO" id="GO:0005267">
    <property type="term" value="F:potassium channel activity"/>
    <property type="evidence" value="ECO:0007669"/>
    <property type="project" value="UniProtKB-KW"/>
</dbReference>
<evidence type="ECO:0000313" key="14">
    <source>
        <dbReference type="EMBL" id="KDR37796.1"/>
    </source>
</evidence>
<dbReference type="PANTHER" id="PTHR31462:SF5">
    <property type="entry name" value="ENDOSOMAL_LYSOSOMAL PROTON CHANNEL TMEM175"/>
    <property type="match status" value="1"/>
</dbReference>
<keyword evidence="5 13" id="KW-0812">Transmembrane</keyword>
<evidence type="ECO:0000256" key="2">
    <source>
        <dbReference type="ARBA" id="ARBA00006920"/>
    </source>
</evidence>
<evidence type="ECO:0000256" key="5">
    <source>
        <dbReference type="ARBA" id="ARBA00022692"/>
    </source>
</evidence>
<dbReference type="GO" id="GO:0016020">
    <property type="term" value="C:membrane"/>
    <property type="evidence" value="ECO:0007669"/>
    <property type="project" value="UniProtKB-SubCell"/>
</dbReference>
<evidence type="ECO:0000256" key="12">
    <source>
        <dbReference type="ARBA" id="ARBA00034430"/>
    </source>
</evidence>
<sequence length="194" mass="21468">MGKNRLEAFSDGVIAIIITIMVLELKVPHGGDLAALVPLFPVLCAYVLSFIYVGIYWNNHHHLMHAVQRVNGSVLWANLHLLFWLSLLPFTTNWMGENQLQPLPTALYGFVLFMASVAHFILAHALTSMHGANAMLERALGADRKGKLSVVLYLVAMVSAFWQPWLAAAIYALVAVAWLVPDSRVENVVAGEEH</sequence>
<feature type="transmembrane region" description="Helical" evidence="13">
    <location>
        <begin position="150"/>
        <end position="180"/>
    </location>
</feature>
<keyword evidence="8 13" id="KW-1133">Transmembrane helix</keyword>
<organism evidence="14 15">
    <name type="scientific">Caballeronia glathei</name>
    <dbReference type="NCBI Taxonomy" id="60547"/>
    <lineage>
        <taxon>Bacteria</taxon>
        <taxon>Pseudomonadati</taxon>
        <taxon>Pseudomonadota</taxon>
        <taxon>Betaproteobacteria</taxon>
        <taxon>Burkholderiales</taxon>
        <taxon>Burkholderiaceae</taxon>
        <taxon>Caballeronia</taxon>
    </lineage>
</organism>
<feature type="transmembrane region" description="Helical" evidence="13">
    <location>
        <begin position="70"/>
        <end position="87"/>
    </location>
</feature>
<protein>
    <recommendedName>
        <fullName evidence="16">DUF1211 domain-containing protein</fullName>
    </recommendedName>
</protein>
<evidence type="ECO:0000313" key="15">
    <source>
        <dbReference type="Proteomes" id="UP000027466"/>
    </source>
</evidence>
<evidence type="ECO:0000256" key="8">
    <source>
        <dbReference type="ARBA" id="ARBA00022989"/>
    </source>
</evidence>
<evidence type="ECO:0000256" key="10">
    <source>
        <dbReference type="ARBA" id="ARBA00023136"/>
    </source>
</evidence>
<evidence type="ECO:0000256" key="6">
    <source>
        <dbReference type="ARBA" id="ARBA00022826"/>
    </source>
</evidence>
<comment type="caution">
    <text evidence="14">The sequence shown here is derived from an EMBL/GenBank/DDBJ whole genome shotgun (WGS) entry which is preliminary data.</text>
</comment>
<comment type="catalytic activity">
    <reaction evidence="12">
        <text>K(+)(in) = K(+)(out)</text>
        <dbReference type="Rhea" id="RHEA:29463"/>
        <dbReference type="ChEBI" id="CHEBI:29103"/>
    </reaction>
</comment>
<dbReference type="GO" id="GO:0015252">
    <property type="term" value="F:proton channel activity"/>
    <property type="evidence" value="ECO:0007669"/>
    <property type="project" value="InterPro"/>
</dbReference>
<keyword evidence="10 13" id="KW-0472">Membrane</keyword>
<feature type="transmembrane region" description="Helical" evidence="13">
    <location>
        <begin position="107"/>
        <end position="129"/>
    </location>
</feature>
<comment type="subcellular location">
    <subcellularLocation>
        <location evidence="1">Membrane</location>
        <topology evidence="1">Multi-pass membrane protein</topology>
    </subcellularLocation>
</comment>
<evidence type="ECO:0008006" key="16">
    <source>
        <dbReference type="Google" id="ProtNLM"/>
    </source>
</evidence>
<dbReference type="AlphaFoldDB" id="A0A069PKF8"/>
<comment type="similarity">
    <text evidence="2">Belongs to the TMEM175 family.</text>
</comment>
<keyword evidence="15" id="KW-1185">Reference proteome</keyword>
<evidence type="ECO:0000256" key="1">
    <source>
        <dbReference type="ARBA" id="ARBA00004141"/>
    </source>
</evidence>
<reference evidence="14 15" key="1">
    <citation type="submission" date="2014-03" db="EMBL/GenBank/DDBJ databases">
        <title>Draft Genome Sequences of Four Burkholderia Strains.</title>
        <authorList>
            <person name="Liu X.Y."/>
            <person name="Li C.X."/>
            <person name="Xu J.H."/>
        </authorList>
    </citation>
    <scope>NUCLEOTIDE SEQUENCE [LARGE SCALE GENOMIC DNA]</scope>
    <source>
        <strain evidence="14 15">DSM 50014</strain>
    </source>
</reference>
<name>A0A069PKF8_9BURK</name>
<evidence type="ECO:0000256" key="7">
    <source>
        <dbReference type="ARBA" id="ARBA00022958"/>
    </source>
</evidence>
<keyword evidence="7" id="KW-0630">Potassium</keyword>
<dbReference type="Proteomes" id="UP000027466">
    <property type="component" value="Unassembled WGS sequence"/>
</dbReference>
<dbReference type="PANTHER" id="PTHR31462">
    <property type="entry name" value="ENDOSOMAL/LYSOSOMAL POTASSIUM CHANNEL TMEM175"/>
    <property type="match status" value="1"/>
</dbReference>
<feature type="transmembrane region" description="Helical" evidence="13">
    <location>
        <begin position="35"/>
        <end position="58"/>
    </location>
</feature>